<evidence type="ECO:0000313" key="2">
    <source>
        <dbReference type="EMBL" id="KKM87230.1"/>
    </source>
</evidence>
<comment type="caution">
    <text evidence="2">The sequence shown here is derived from an EMBL/GenBank/DDBJ whole genome shotgun (WGS) entry which is preliminary data.</text>
</comment>
<dbReference type="AlphaFoldDB" id="A0A0F9NEQ8"/>
<feature type="domain" description="Response regulatory" evidence="1">
    <location>
        <begin position="8"/>
        <end position="138"/>
    </location>
</feature>
<dbReference type="Gene3D" id="3.40.50.2300">
    <property type="match status" value="1"/>
</dbReference>
<dbReference type="EMBL" id="LAZR01007133">
    <property type="protein sequence ID" value="KKM87230.1"/>
    <property type="molecule type" value="Genomic_DNA"/>
</dbReference>
<proteinExistence type="predicted"/>
<dbReference type="SMART" id="SM00448">
    <property type="entry name" value="REC"/>
    <property type="match status" value="1"/>
</dbReference>
<gene>
    <name evidence="2" type="ORF">LCGC14_1271030</name>
</gene>
<dbReference type="InterPro" id="IPR011006">
    <property type="entry name" value="CheY-like_superfamily"/>
</dbReference>
<dbReference type="InterPro" id="IPR052893">
    <property type="entry name" value="TCS_response_regulator"/>
</dbReference>
<evidence type="ECO:0000259" key="1">
    <source>
        <dbReference type="PROSITE" id="PS50110"/>
    </source>
</evidence>
<dbReference type="PROSITE" id="PS50110">
    <property type="entry name" value="RESPONSE_REGULATORY"/>
    <property type="match status" value="1"/>
</dbReference>
<reference evidence="2" key="1">
    <citation type="journal article" date="2015" name="Nature">
        <title>Complex archaea that bridge the gap between prokaryotes and eukaryotes.</title>
        <authorList>
            <person name="Spang A."/>
            <person name="Saw J.H."/>
            <person name="Jorgensen S.L."/>
            <person name="Zaremba-Niedzwiedzka K."/>
            <person name="Martijn J."/>
            <person name="Lind A.E."/>
            <person name="van Eijk R."/>
            <person name="Schleper C."/>
            <person name="Guy L."/>
            <person name="Ettema T.J."/>
        </authorList>
    </citation>
    <scope>NUCLEOTIDE SEQUENCE</scope>
</reference>
<sequence>MKVFSLDTVIIIDDDETSVFLTSLFINNLEMDIKIQVANNGIEGLELLETELFKSNFTPMSFLILLDIKMPKMNGWQFLRAFEDRFPEDIRENVVIVMLTISEEEQDILKAVKSPLIQQFIYKPISDEIFLEILEKNF</sequence>
<dbReference type="InterPro" id="IPR001789">
    <property type="entry name" value="Sig_transdc_resp-reg_receiver"/>
</dbReference>
<accession>A0A0F9NEQ8</accession>
<dbReference type="GO" id="GO:0000160">
    <property type="term" value="P:phosphorelay signal transduction system"/>
    <property type="evidence" value="ECO:0007669"/>
    <property type="project" value="InterPro"/>
</dbReference>
<dbReference type="PANTHER" id="PTHR44520:SF2">
    <property type="entry name" value="RESPONSE REGULATOR RCP1"/>
    <property type="match status" value="1"/>
</dbReference>
<organism evidence="2">
    <name type="scientific">marine sediment metagenome</name>
    <dbReference type="NCBI Taxonomy" id="412755"/>
    <lineage>
        <taxon>unclassified sequences</taxon>
        <taxon>metagenomes</taxon>
        <taxon>ecological metagenomes</taxon>
    </lineage>
</organism>
<dbReference type="PANTHER" id="PTHR44520">
    <property type="entry name" value="RESPONSE REGULATOR RCP1-RELATED"/>
    <property type="match status" value="1"/>
</dbReference>
<protein>
    <recommendedName>
        <fullName evidence="1">Response regulatory domain-containing protein</fullName>
    </recommendedName>
</protein>
<dbReference type="Pfam" id="PF00072">
    <property type="entry name" value="Response_reg"/>
    <property type="match status" value="1"/>
</dbReference>
<dbReference type="SUPFAM" id="SSF52172">
    <property type="entry name" value="CheY-like"/>
    <property type="match status" value="1"/>
</dbReference>
<name>A0A0F9NEQ8_9ZZZZ</name>